<evidence type="ECO:0000313" key="2">
    <source>
        <dbReference type="EMBL" id="RZC35415.1"/>
    </source>
</evidence>
<dbReference type="AlphaFoldDB" id="A0A482VRD8"/>
<name>A0A482VRD8_ASBVE</name>
<gene>
    <name evidence="2" type="ORF">BDFB_006136</name>
</gene>
<keyword evidence="3" id="KW-1185">Reference proteome</keyword>
<feature type="compositionally biased region" description="Basic and acidic residues" evidence="1">
    <location>
        <begin position="348"/>
        <end position="362"/>
    </location>
</feature>
<feature type="compositionally biased region" description="Polar residues" evidence="1">
    <location>
        <begin position="424"/>
        <end position="435"/>
    </location>
</feature>
<accession>A0A482VRD8</accession>
<sequence>MTSFKNKITNRKQKNSKAVNGQVSNAANPDPESAPAGKKQQKSGKHRNRGGKKAATEKGGSDANPENTSRVTPPALSSVDADDIIPADDLGLADVVLRTSVPAEVAEQNYKNSNQKRFSDSFVIENGLSRAVGGILIPEELYTNDKASKKGRRLSDLFRHGTLKTTNSVENLNIKQIDNNLAKTEKEQVKTPSGKGNADTKSKRQKKGTTPGVNKSTLAKDAKNSQQSDQIDKQNLENVTNSTTNSYLKRVKSKIYKTKSEGNGILPSKTNVAKKSTNCERIPEDAAVGTQSDLKKPSNFDFRLIRQTSNLENIRSKTFGLIKSTSNTGIADLGDGDSKPSQPVSRSGSDRRPDIVREEILKSAEGGASTTTEHGQNKQENETSAPDNVASFPATAKKRSSSNINRSESVKEQSEKRKQRRNISDPSHNTTRSSF</sequence>
<feature type="region of interest" description="Disordered" evidence="1">
    <location>
        <begin position="326"/>
        <end position="435"/>
    </location>
</feature>
<feature type="region of interest" description="Disordered" evidence="1">
    <location>
        <begin position="1"/>
        <end position="82"/>
    </location>
</feature>
<comment type="caution">
    <text evidence="2">The sequence shown here is derived from an EMBL/GenBank/DDBJ whole genome shotgun (WGS) entry which is preliminary data.</text>
</comment>
<dbReference type="Proteomes" id="UP000292052">
    <property type="component" value="Unassembled WGS sequence"/>
</dbReference>
<protein>
    <submittedName>
        <fullName evidence="2">Uncharacterized protein</fullName>
    </submittedName>
</protein>
<organism evidence="2 3">
    <name type="scientific">Asbolus verrucosus</name>
    <name type="common">Desert ironclad beetle</name>
    <dbReference type="NCBI Taxonomy" id="1661398"/>
    <lineage>
        <taxon>Eukaryota</taxon>
        <taxon>Metazoa</taxon>
        <taxon>Ecdysozoa</taxon>
        <taxon>Arthropoda</taxon>
        <taxon>Hexapoda</taxon>
        <taxon>Insecta</taxon>
        <taxon>Pterygota</taxon>
        <taxon>Neoptera</taxon>
        <taxon>Endopterygota</taxon>
        <taxon>Coleoptera</taxon>
        <taxon>Polyphaga</taxon>
        <taxon>Cucujiformia</taxon>
        <taxon>Tenebrionidae</taxon>
        <taxon>Pimeliinae</taxon>
        <taxon>Asbolus</taxon>
    </lineage>
</organism>
<feature type="region of interest" description="Disordered" evidence="1">
    <location>
        <begin position="183"/>
        <end position="244"/>
    </location>
</feature>
<reference evidence="2 3" key="1">
    <citation type="submission" date="2017-03" db="EMBL/GenBank/DDBJ databases">
        <title>Genome of the blue death feigning beetle - Asbolus verrucosus.</title>
        <authorList>
            <person name="Rider S.D."/>
        </authorList>
    </citation>
    <scope>NUCLEOTIDE SEQUENCE [LARGE SCALE GENOMIC DNA]</scope>
    <source>
        <strain evidence="2">Butters</strain>
        <tissue evidence="2">Head and leg muscle</tissue>
    </source>
</reference>
<dbReference type="OrthoDB" id="6764333at2759"/>
<feature type="compositionally biased region" description="Polar residues" evidence="1">
    <location>
        <begin position="16"/>
        <end position="27"/>
    </location>
</feature>
<feature type="compositionally biased region" description="Basic residues" evidence="1">
    <location>
        <begin position="39"/>
        <end position="52"/>
    </location>
</feature>
<evidence type="ECO:0000313" key="3">
    <source>
        <dbReference type="Proteomes" id="UP000292052"/>
    </source>
</evidence>
<dbReference type="EMBL" id="QDEB01071086">
    <property type="protein sequence ID" value="RZC35415.1"/>
    <property type="molecule type" value="Genomic_DNA"/>
</dbReference>
<evidence type="ECO:0000256" key="1">
    <source>
        <dbReference type="SAM" id="MobiDB-lite"/>
    </source>
</evidence>
<proteinExistence type="predicted"/>